<dbReference type="Pfam" id="PF02458">
    <property type="entry name" value="Transferase"/>
    <property type="match status" value="1"/>
</dbReference>
<accession>A0A699RR81</accession>
<gene>
    <name evidence="3" type="ORF">Tci_857144</name>
</gene>
<feature type="non-terminal residue" evidence="3">
    <location>
        <position position="1"/>
    </location>
</feature>
<dbReference type="InterPro" id="IPR051504">
    <property type="entry name" value="Plant_metabolite_acyltrans"/>
</dbReference>
<dbReference type="GO" id="GO:0016747">
    <property type="term" value="F:acyltransferase activity, transferring groups other than amino-acyl groups"/>
    <property type="evidence" value="ECO:0007669"/>
    <property type="project" value="UniProtKB-ARBA"/>
</dbReference>
<keyword evidence="2" id="KW-0012">Acyltransferase</keyword>
<evidence type="ECO:0000256" key="2">
    <source>
        <dbReference type="ARBA" id="ARBA00023315"/>
    </source>
</evidence>
<comment type="caution">
    <text evidence="3">The sequence shown here is derived from an EMBL/GenBank/DDBJ whole genome shotgun (WGS) entry which is preliminary data.</text>
</comment>
<sequence length="111" mass="11964">AAKLLGEALHKTLTNKNGPMLDLDSVSEFFADGMPSTMIGVAGTPKLKSYDIDFGWGKPKKVETISLDFSGSISMNACKESSDDLEIGVVLPANEMDICVRTFQDGLQSYI</sequence>
<proteinExistence type="predicted"/>
<dbReference type="AlphaFoldDB" id="A0A699RR81"/>
<protein>
    <submittedName>
        <fullName evidence="3">Malonyl-coenzyme A:anthocyanin 3-O-glucoside-6''-O-malonyltransferase-like</fullName>
    </submittedName>
</protein>
<evidence type="ECO:0000256" key="1">
    <source>
        <dbReference type="ARBA" id="ARBA00022679"/>
    </source>
</evidence>
<keyword evidence="1 3" id="KW-0808">Transferase</keyword>
<name>A0A699RR81_TANCI</name>
<dbReference type="InterPro" id="IPR023213">
    <property type="entry name" value="CAT-like_dom_sf"/>
</dbReference>
<dbReference type="EMBL" id="BKCJ011098530">
    <property type="protein sequence ID" value="GFC85174.1"/>
    <property type="molecule type" value="Genomic_DNA"/>
</dbReference>
<evidence type="ECO:0000313" key="3">
    <source>
        <dbReference type="EMBL" id="GFC85174.1"/>
    </source>
</evidence>
<organism evidence="3">
    <name type="scientific">Tanacetum cinerariifolium</name>
    <name type="common">Dalmatian daisy</name>
    <name type="synonym">Chrysanthemum cinerariifolium</name>
    <dbReference type="NCBI Taxonomy" id="118510"/>
    <lineage>
        <taxon>Eukaryota</taxon>
        <taxon>Viridiplantae</taxon>
        <taxon>Streptophyta</taxon>
        <taxon>Embryophyta</taxon>
        <taxon>Tracheophyta</taxon>
        <taxon>Spermatophyta</taxon>
        <taxon>Magnoliopsida</taxon>
        <taxon>eudicotyledons</taxon>
        <taxon>Gunneridae</taxon>
        <taxon>Pentapetalae</taxon>
        <taxon>asterids</taxon>
        <taxon>campanulids</taxon>
        <taxon>Asterales</taxon>
        <taxon>Asteraceae</taxon>
        <taxon>Asteroideae</taxon>
        <taxon>Anthemideae</taxon>
        <taxon>Anthemidinae</taxon>
        <taxon>Tanacetum</taxon>
    </lineage>
</organism>
<dbReference type="PANTHER" id="PTHR31625">
    <property type="match status" value="1"/>
</dbReference>
<reference evidence="3" key="1">
    <citation type="journal article" date="2019" name="Sci. Rep.">
        <title>Draft genome of Tanacetum cinerariifolium, the natural source of mosquito coil.</title>
        <authorList>
            <person name="Yamashiro T."/>
            <person name="Shiraishi A."/>
            <person name="Satake H."/>
            <person name="Nakayama K."/>
        </authorList>
    </citation>
    <scope>NUCLEOTIDE SEQUENCE</scope>
</reference>
<dbReference type="Gene3D" id="3.30.559.10">
    <property type="entry name" value="Chloramphenicol acetyltransferase-like domain"/>
    <property type="match status" value="1"/>
</dbReference>